<dbReference type="AlphaFoldDB" id="A0A0E9PR92"/>
<reference evidence="1" key="2">
    <citation type="journal article" date="2015" name="Fish Shellfish Immunol.">
        <title>Early steps in the European eel (Anguilla anguilla)-Vibrio vulnificus interaction in the gills: Role of the RtxA13 toxin.</title>
        <authorList>
            <person name="Callol A."/>
            <person name="Pajuelo D."/>
            <person name="Ebbesson L."/>
            <person name="Teles M."/>
            <person name="MacKenzie S."/>
            <person name="Amaro C."/>
        </authorList>
    </citation>
    <scope>NUCLEOTIDE SEQUENCE</scope>
</reference>
<organism evidence="1">
    <name type="scientific">Anguilla anguilla</name>
    <name type="common">European freshwater eel</name>
    <name type="synonym">Muraena anguilla</name>
    <dbReference type="NCBI Taxonomy" id="7936"/>
    <lineage>
        <taxon>Eukaryota</taxon>
        <taxon>Metazoa</taxon>
        <taxon>Chordata</taxon>
        <taxon>Craniata</taxon>
        <taxon>Vertebrata</taxon>
        <taxon>Euteleostomi</taxon>
        <taxon>Actinopterygii</taxon>
        <taxon>Neopterygii</taxon>
        <taxon>Teleostei</taxon>
        <taxon>Anguilliformes</taxon>
        <taxon>Anguillidae</taxon>
        <taxon>Anguilla</taxon>
    </lineage>
</organism>
<proteinExistence type="predicted"/>
<accession>A0A0E9PR92</accession>
<dbReference type="EMBL" id="GBXM01101790">
    <property type="protein sequence ID" value="JAH06787.1"/>
    <property type="molecule type" value="Transcribed_RNA"/>
</dbReference>
<protein>
    <submittedName>
        <fullName evidence="1">Uncharacterized protein</fullName>
    </submittedName>
</protein>
<evidence type="ECO:0000313" key="1">
    <source>
        <dbReference type="EMBL" id="JAH06787.1"/>
    </source>
</evidence>
<reference evidence="1" key="1">
    <citation type="submission" date="2014-11" db="EMBL/GenBank/DDBJ databases">
        <authorList>
            <person name="Amaro Gonzalez C."/>
        </authorList>
    </citation>
    <scope>NUCLEOTIDE SEQUENCE</scope>
</reference>
<sequence>MKTYRIVDVQEQSWLSVFYTTS</sequence>
<name>A0A0E9PR92_ANGAN</name>